<dbReference type="SUPFAM" id="SSF117074">
    <property type="entry name" value="Hypothetical protein PA1324"/>
    <property type="match status" value="1"/>
</dbReference>
<name>A0A1I2M660_9BACT</name>
<keyword evidence="1" id="KW-0732">Signal</keyword>
<reference evidence="2 3" key="1">
    <citation type="submission" date="2016-10" db="EMBL/GenBank/DDBJ databases">
        <authorList>
            <person name="de Groot N.N."/>
        </authorList>
    </citation>
    <scope>NUCLEOTIDE SEQUENCE [LARGE SCALE GENOMIC DNA]</scope>
    <source>
        <strain evidence="2 3">CGMCC 1.9156</strain>
    </source>
</reference>
<evidence type="ECO:0000313" key="3">
    <source>
        <dbReference type="Proteomes" id="UP000198964"/>
    </source>
</evidence>
<keyword evidence="2" id="KW-0645">Protease</keyword>
<dbReference type="GO" id="GO:0004180">
    <property type="term" value="F:carboxypeptidase activity"/>
    <property type="evidence" value="ECO:0007669"/>
    <property type="project" value="UniProtKB-KW"/>
</dbReference>
<evidence type="ECO:0000313" key="2">
    <source>
        <dbReference type="EMBL" id="SFF86309.1"/>
    </source>
</evidence>
<feature type="chain" id="PRO_5011658530" evidence="1">
    <location>
        <begin position="19"/>
        <end position="112"/>
    </location>
</feature>
<keyword evidence="3" id="KW-1185">Reference proteome</keyword>
<accession>A0A1I2M660</accession>
<dbReference type="Gene3D" id="2.60.40.10">
    <property type="entry name" value="Immunoglobulins"/>
    <property type="match status" value="1"/>
</dbReference>
<proteinExistence type="predicted"/>
<keyword evidence="2" id="KW-0378">Hydrolase</keyword>
<organism evidence="2 3">
    <name type="scientific">Sunxiuqinia elliptica</name>
    <dbReference type="NCBI Taxonomy" id="655355"/>
    <lineage>
        <taxon>Bacteria</taxon>
        <taxon>Pseudomonadati</taxon>
        <taxon>Bacteroidota</taxon>
        <taxon>Bacteroidia</taxon>
        <taxon>Marinilabiliales</taxon>
        <taxon>Prolixibacteraceae</taxon>
        <taxon>Sunxiuqinia</taxon>
    </lineage>
</organism>
<dbReference type="PROSITE" id="PS51257">
    <property type="entry name" value="PROKAR_LIPOPROTEIN"/>
    <property type="match status" value="1"/>
</dbReference>
<dbReference type="RefSeq" id="WP_093921684.1">
    <property type="nucleotide sequence ID" value="NZ_FONW01000018.1"/>
</dbReference>
<keyword evidence="2" id="KW-0121">Carboxypeptidase</keyword>
<dbReference type="STRING" id="655355.SAMN05216283_11852"/>
<dbReference type="Pfam" id="PF13620">
    <property type="entry name" value="CarboxypepD_reg"/>
    <property type="match status" value="1"/>
</dbReference>
<dbReference type="InterPro" id="IPR013783">
    <property type="entry name" value="Ig-like_fold"/>
</dbReference>
<dbReference type="Proteomes" id="UP000198964">
    <property type="component" value="Unassembled WGS sequence"/>
</dbReference>
<dbReference type="AlphaFoldDB" id="A0A1I2M660"/>
<protein>
    <submittedName>
        <fullName evidence="2">Carboxypeptidase regulatory-like domain-containing protein</fullName>
    </submittedName>
</protein>
<feature type="signal peptide" evidence="1">
    <location>
        <begin position="1"/>
        <end position="18"/>
    </location>
</feature>
<sequence length="112" mass="12098">MKKILYICLVLMMAVACSKSDEGTIIGTAGTDDGSVVAGITVKLYNDNTDFVRETTTDNAGNFAFYDVEEGNYYIGATVEVGGETYDTGNMPQIIYVSGEIEKTVSLTLKKK</sequence>
<dbReference type="EMBL" id="FONW01000018">
    <property type="protein sequence ID" value="SFF86309.1"/>
    <property type="molecule type" value="Genomic_DNA"/>
</dbReference>
<gene>
    <name evidence="2" type="ORF">SAMN05216283_11852</name>
</gene>
<evidence type="ECO:0000256" key="1">
    <source>
        <dbReference type="SAM" id="SignalP"/>
    </source>
</evidence>